<dbReference type="Gene3D" id="3.80.10.10">
    <property type="entry name" value="Ribonuclease Inhibitor"/>
    <property type="match status" value="1"/>
</dbReference>
<evidence type="ECO:0000256" key="2">
    <source>
        <dbReference type="ARBA" id="ARBA00022737"/>
    </source>
</evidence>
<reference evidence="3" key="3">
    <citation type="submission" date="2025-08" db="UniProtKB">
        <authorList>
            <consortium name="Ensembl"/>
        </authorList>
    </citation>
    <scope>IDENTIFICATION</scope>
</reference>
<protein>
    <recommendedName>
        <fullName evidence="5">NACHT LRR and PYD domain-containing protein</fullName>
    </recommendedName>
</protein>
<dbReference type="Bgee" id="ENSAMXG00000034927">
    <property type="expression patterns" value="Expressed in intestine and 8 other cell types or tissues"/>
</dbReference>
<evidence type="ECO:0000313" key="4">
    <source>
        <dbReference type="Proteomes" id="UP000018467"/>
    </source>
</evidence>
<dbReference type="Pfam" id="PF13516">
    <property type="entry name" value="LRR_6"/>
    <property type="match status" value="1"/>
</dbReference>
<dbReference type="Ensembl" id="ENSAMXT00000035098.1">
    <property type="protein sequence ID" value="ENSAMXP00000054503.1"/>
    <property type="gene ID" value="ENSAMXG00000034927.1"/>
</dbReference>
<dbReference type="InterPro" id="IPR051261">
    <property type="entry name" value="NLR"/>
</dbReference>
<dbReference type="SUPFAM" id="SSF52047">
    <property type="entry name" value="RNI-like"/>
    <property type="match status" value="1"/>
</dbReference>
<dbReference type="PANTHER" id="PTHR24106">
    <property type="entry name" value="NACHT, LRR AND CARD DOMAINS-CONTAINING"/>
    <property type="match status" value="1"/>
</dbReference>
<keyword evidence="2" id="KW-0677">Repeat</keyword>
<dbReference type="SMART" id="SM00368">
    <property type="entry name" value="LRR_RI"/>
    <property type="match status" value="2"/>
</dbReference>
<keyword evidence="1" id="KW-0433">Leucine-rich repeat</keyword>
<organism evidence="3 4">
    <name type="scientific">Astyanax mexicanus</name>
    <name type="common">Blind cave fish</name>
    <name type="synonym">Astyanax fasciatus mexicanus</name>
    <dbReference type="NCBI Taxonomy" id="7994"/>
    <lineage>
        <taxon>Eukaryota</taxon>
        <taxon>Metazoa</taxon>
        <taxon>Chordata</taxon>
        <taxon>Craniata</taxon>
        <taxon>Vertebrata</taxon>
        <taxon>Euteleostomi</taxon>
        <taxon>Actinopterygii</taxon>
        <taxon>Neopterygii</taxon>
        <taxon>Teleostei</taxon>
        <taxon>Ostariophysi</taxon>
        <taxon>Characiformes</taxon>
        <taxon>Characoidei</taxon>
        <taxon>Acestrorhamphidae</taxon>
        <taxon>Acestrorhamphinae</taxon>
        <taxon>Astyanax</taxon>
    </lineage>
</organism>
<dbReference type="InterPro" id="IPR001611">
    <property type="entry name" value="Leu-rich_rpt"/>
</dbReference>
<evidence type="ECO:0000256" key="1">
    <source>
        <dbReference type="ARBA" id="ARBA00022614"/>
    </source>
</evidence>
<evidence type="ECO:0008006" key="5">
    <source>
        <dbReference type="Google" id="ProtNLM"/>
    </source>
</evidence>
<reference evidence="4" key="2">
    <citation type="journal article" date="2014" name="Nat. Commun.">
        <title>The cavefish genome reveals candidate genes for eye loss.</title>
        <authorList>
            <person name="McGaugh S.E."/>
            <person name="Gross J.B."/>
            <person name="Aken B."/>
            <person name="Blin M."/>
            <person name="Borowsky R."/>
            <person name="Chalopin D."/>
            <person name="Hinaux H."/>
            <person name="Jeffery W.R."/>
            <person name="Keene A."/>
            <person name="Ma L."/>
            <person name="Minx P."/>
            <person name="Murphy D."/>
            <person name="O'Quin K.E."/>
            <person name="Retaux S."/>
            <person name="Rohner N."/>
            <person name="Searle S.M."/>
            <person name="Stahl B.A."/>
            <person name="Tabin C."/>
            <person name="Volff J.N."/>
            <person name="Yoshizawa M."/>
            <person name="Warren W.C."/>
        </authorList>
    </citation>
    <scope>NUCLEOTIDE SEQUENCE [LARGE SCALE GENOMIC DNA]</scope>
    <source>
        <strain evidence="4">female</strain>
    </source>
</reference>
<sequence>MKNPHCKLEALRLCNSIKEEGCVALIKALKSNPSHLRELNLNYNNLGESGVKELSDLLEDLHCKLKKLQ</sequence>
<accession>A0A3B1KIV6</accession>
<dbReference type="GeneTree" id="ENSGT01140000282957"/>
<evidence type="ECO:0000313" key="3">
    <source>
        <dbReference type="Ensembl" id="ENSAMXP00000054503.1"/>
    </source>
</evidence>
<dbReference type="InParanoid" id="A0A3B1KIV6"/>
<reference evidence="4" key="1">
    <citation type="submission" date="2013-03" db="EMBL/GenBank/DDBJ databases">
        <authorList>
            <person name="Jeffery W."/>
            <person name="Warren W."/>
            <person name="Wilson R.K."/>
        </authorList>
    </citation>
    <scope>NUCLEOTIDE SEQUENCE</scope>
    <source>
        <strain evidence="4">female</strain>
    </source>
</reference>
<dbReference type="AlphaFoldDB" id="A0A3B1KIV6"/>
<name>A0A3B1KIV6_ASTMX</name>
<keyword evidence="4" id="KW-1185">Reference proteome</keyword>
<proteinExistence type="predicted"/>
<dbReference type="Proteomes" id="UP000018467">
    <property type="component" value="Unassembled WGS sequence"/>
</dbReference>
<dbReference type="InterPro" id="IPR032675">
    <property type="entry name" value="LRR_dom_sf"/>
</dbReference>
<reference evidence="3" key="4">
    <citation type="submission" date="2025-09" db="UniProtKB">
        <authorList>
            <consortium name="Ensembl"/>
        </authorList>
    </citation>
    <scope>IDENTIFICATION</scope>
</reference>